<organism evidence="2 3">
    <name type="scientific">Panagrellus redivivus</name>
    <name type="common">Microworm</name>
    <dbReference type="NCBI Taxonomy" id="6233"/>
    <lineage>
        <taxon>Eukaryota</taxon>
        <taxon>Metazoa</taxon>
        <taxon>Ecdysozoa</taxon>
        <taxon>Nematoda</taxon>
        <taxon>Chromadorea</taxon>
        <taxon>Rhabditida</taxon>
        <taxon>Tylenchina</taxon>
        <taxon>Panagrolaimomorpha</taxon>
        <taxon>Panagrolaimoidea</taxon>
        <taxon>Panagrolaimidae</taxon>
        <taxon>Panagrellus</taxon>
    </lineage>
</organism>
<accession>A0A7E4V8M6</accession>
<evidence type="ECO:0000313" key="2">
    <source>
        <dbReference type="Proteomes" id="UP000492821"/>
    </source>
</evidence>
<feature type="region of interest" description="Disordered" evidence="1">
    <location>
        <begin position="42"/>
        <end position="70"/>
    </location>
</feature>
<proteinExistence type="predicted"/>
<reference evidence="2" key="1">
    <citation type="journal article" date="2013" name="Genetics">
        <title>The draft genome and transcriptome of Panagrellus redivivus are shaped by the harsh demands of a free-living lifestyle.</title>
        <authorList>
            <person name="Srinivasan J."/>
            <person name="Dillman A.R."/>
            <person name="Macchietto M.G."/>
            <person name="Heikkinen L."/>
            <person name="Lakso M."/>
            <person name="Fracchia K.M."/>
            <person name="Antoshechkin I."/>
            <person name="Mortazavi A."/>
            <person name="Wong G."/>
            <person name="Sternberg P.W."/>
        </authorList>
    </citation>
    <scope>NUCLEOTIDE SEQUENCE [LARGE SCALE GENOMIC DNA]</scope>
    <source>
        <strain evidence="2">MT8872</strain>
    </source>
</reference>
<keyword evidence="2" id="KW-1185">Reference proteome</keyword>
<evidence type="ECO:0000313" key="3">
    <source>
        <dbReference type="WBParaSite" id="Pan_g17961.t1"/>
    </source>
</evidence>
<sequence>MGGFLSRICCCCCCKKDGTSGQQATPEPDSFSMPDGLPTIIVVEKKPPPTPPSEEAEVPDSTPAPTPATE</sequence>
<dbReference type="WBParaSite" id="Pan_g17961.t1">
    <property type="protein sequence ID" value="Pan_g17961.t1"/>
    <property type="gene ID" value="Pan_g17961"/>
</dbReference>
<dbReference type="Proteomes" id="UP000492821">
    <property type="component" value="Unassembled WGS sequence"/>
</dbReference>
<protein>
    <submittedName>
        <fullName evidence="3">Secreted protein</fullName>
    </submittedName>
</protein>
<dbReference type="AlphaFoldDB" id="A0A7E4V8M6"/>
<name>A0A7E4V8M6_PANRE</name>
<reference evidence="3" key="2">
    <citation type="submission" date="2020-10" db="UniProtKB">
        <authorList>
            <consortium name="WormBaseParasite"/>
        </authorList>
    </citation>
    <scope>IDENTIFICATION</scope>
</reference>
<feature type="region of interest" description="Disordered" evidence="1">
    <location>
        <begin position="17"/>
        <end position="36"/>
    </location>
</feature>
<evidence type="ECO:0000256" key="1">
    <source>
        <dbReference type="SAM" id="MobiDB-lite"/>
    </source>
</evidence>